<reference evidence="2" key="1">
    <citation type="journal article" date="2019" name="Int. J. Syst. Evol. Microbiol.">
        <title>The Global Catalogue of Microorganisms (GCM) 10K type strain sequencing project: providing services to taxonomists for standard genome sequencing and annotation.</title>
        <authorList>
            <consortium name="The Broad Institute Genomics Platform"/>
            <consortium name="The Broad Institute Genome Sequencing Center for Infectious Disease"/>
            <person name="Wu L."/>
            <person name="Ma J."/>
        </authorList>
    </citation>
    <scope>NUCLEOTIDE SEQUENCE [LARGE SCALE GENOMIC DNA]</scope>
    <source>
        <strain evidence="2">CCUG 55250</strain>
    </source>
</reference>
<sequence length="43" mass="4904">MKKNAEPLVAEIALKQDRMLGQIGMIVDQVSLHTVRLDDLTRR</sequence>
<protein>
    <submittedName>
        <fullName evidence="1">Uncharacterized protein</fullName>
    </submittedName>
</protein>
<keyword evidence="2" id="KW-1185">Reference proteome</keyword>
<comment type="caution">
    <text evidence="1">The sequence shown here is derived from an EMBL/GenBank/DDBJ whole genome shotgun (WGS) entry which is preliminary data.</text>
</comment>
<evidence type="ECO:0000313" key="2">
    <source>
        <dbReference type="Proteomes" id="UP001596106"/>
    </source>
</evidence>
<dbReference type="Proteomes" id="UP001596106">
    <property type="component" value="Unassembled WGS sequence"/>
</dbReference>
<name>A0ABW0IDF5_9BACT</name>
<dbReference type="EMBL" id="JBHSMA010000006">
    <property type="protein sequence ID" value="MFC5411276.1"/>
    <property type="molecule type" value="Genomic_DNA"/>
</dbReference>
<accession>A0ABW0IDF5</accession>
<organism evidence="1 2">
    <name type="scientific">Larkinella bovis</name>
    <dbReference type="NCBI Taxonomy" id="683041"/>
    <lineage>
        <taxon>Bacteria</taxon>
        <taxon>Pseudomonadati</taxon>
        <taxon>Bacteroidota</taxon>
        <taxon>Cytophagia</taxon>
        <taxon>Cytophagales</taxon>
        <taxon>Spirosomataceae</taxon>
        <taxon>Larkinella</taxon>
    </lineage>
</organism>
<proteinExistence type="predicted"/>
<dbReference type="RefSeq" id="WP_379848012.1">
    <property type="nucleotide sequence ID" value="NZ_JBHSMA010000006.1"/>
</dbReference>
<gene>
    <name evidence="1" type="ORF">ACFPMF_18285</name>
</gene>
<evidence type="ECO:0000313" key="1">
    <source>
        <dbReference type="EMBL" id="MFC5411276.1"/>
    </source>
</evidence>